<dbReference type="PANTHER" id="PTHR23502">
    <property type="entry name" value="MAJOR FACILITATOR SUPERFAMILY"/>
    <property type="match status" value="1"/>
</dbReference>
<comment type="similarity">
    <text evidence="2">Belongs to the major facilitator superfamily.</text>
</comment>
<evidence type="ECO:0000313" key="9">
    <source>
        <dbReference type="Proteomes" id="UP000664169"/>
    </source>
</evidence>
<dbReference type="InterPro" id="IPR011701">
    <property type="entry name" value="MFS"/>
</dbReference>
<comment type="caution">
    <text evidence="8">The sequence shown here is derived from an EMBL/GenBank/DDBJ whole genome shotgun (WGS) entry which is preliminary data.</text>
</comment>
<evidence type="ECO:0000256" key="6">
    <source>
        <dbReference type="SAM" id="Phobius"/>
    </source>
</evidence>
<dbReference type="GO" id="GO:0005886">
    <property type="term" value="C:plasma membrane"/>
    <property type="evidence" value="ECO:0007669"/>
    <property type="project" value="TreeGrafter"/>
</dbReference>
<sequence length="526" mass="58056">MSNGDQIIVAWEVKDKENPYNWSRGKKLSILLIGVLVVLNSTLGSSLPVGIASQLPQVFGLSASNTAELTLPITTYLLGYVLAPLVFGPISEQYGRRPLMIWAFWCYIFFTMACALAPNFAAFCVFRLLTGISASAPIVVCGGLFADIYDHPTSRGRAMATMMASTAIGPTGVATIVSGFLGPINWRLPFWTAMAIAGATMPALLLFMPETYGPVLLQKRARKLRAQKTGKKYISPLELETGDWRDLATRVLTRPVVMFFTEKMVLFTCIYCALVYAIFYLYFDAYPIIFQQMYGLSTELSSLTFLAISVGSLLSFPIFLTYDMYLSRAQKRNEEWTKRYEARRLPLAFIGGPFISISIFWLSWTSFPHISPLVPAFSGILYGIGFVLIFMSLLNYLTDAYEIYSASALAATSTTRSIVGAVLPLAAGKMYKTLGIQWATSLLGFLSVICIIIPFGFWIWGERLRSGSKFAGEVKRKREAEEERRARRGVGDDPIIPQPIAAAAAAAATALKEHTDIEQRAGLAIT</sequence>
<dbReference type="Gene3D" id="1.20.1250.20">
    <property type="entry name" value="MFS general substrate transporter like domains"/>
    <property type="match status" value="1"/>
</dbReference>
<feature type="transmembrane region" description="Helical" evidence="6">
    <location>
        <begin position="438"/>
        <end position="460"/>
    </location>
</feature>
<evidence type="ECO:0000256" key="5">
    <source>
        <dbReference type="ARBA" id="ARBA00023136"/>
    </source>
</evidence>
<dbReference type="InterPro" id="IPR036259">
    <property type="entry name" value="MFS_trans_sf"/>
</dbReference>
<keyword evidence="9" id="KW-1185">Reference proteome</keyword>
<reference evidence="8" key="1">
    <citation type="submission" date="2021-03" db="EMBL/GenBank/DDBJ databases">
        <authorList>
            <person name="Tagirdzhanova G."/>
        </authorList>
    </citation>
    <scope>NUCLEOTIDE SEQUENCE</scope>
</reference>
<evidence type="ECO:0000256" key="3">
    <source>
        <dbReference type="ARBA" id="ARBA00022692"/>
    </source>
</evidence>
<accession>A0A8H3FBX0</accession>
<feature type="domain" description="Major facilitator superfamily (MFS) profile" evidence="7">
    <location>
        <begin position="30"/>
        <end position="465"/>
    </location>
</feature>
<dbReference type="AlphaFoldDB" id="A0A8H3FBX0"/>
<feature type="transmembrane region" description="Helical" evidence="6">
    <location>
        <begin position="69"/>
        <end position="87"/>
    </location>
</feature>
<feature type="transmembrane region" description="Helical" evidence="6">
    <location>
        <begin position="404"/>
        <end position="426"/>
    </location>
</feature>
<organism evidence="8 9">
    <name type="scientific">Gomphillus americanus</name>
    <dbReference type="NCBI Taxonomy" id="1940652"/>
    <lineage>
        <taxon>Eukaryota</taxon>
        <taxon>Fungi</taxon>
        <taxon>Dikarya</taxon>
        <taxon>Ascomycota</taxon>
        <taxon>Pezizomycotina</taxon>
        <taxon>Lecanoromycetes</taxon>
        <taxon>OSLEUM clade</taxon>
        <taxon>Ostropomycetidae</taxon>
        <taxon>Ostropales</taxon>
        <taxon>Graphidaceae</taxon>
        <taxon>Gomphilloideae</taxon>
        <taxon>Gomphillus</taxon>
    </lineage>
</organism>
<dbReference type="EMBL" id="CAJPDQ010000018">
    <property type="protein sequence ID" value="CAF9922437.1"/>
    <property type="molecule type" value="Genomic_DNA"/>
</dbReference>
<comment type="subcellular location">
    <subcellularLocation>
        <location evidence="1">Membrane</location>
        <topology evidence="1">Multi-pass membrane protein</topology>
    </subcellularLocation>
</comment>
<dbReference type="OrthoDB" id="5141738at2759"/>
<gene>
    <name evidence="8" type="ORF">GOMPHAMPRED_002551</name>
</gene>
<feature type="transmembrane region" description="Helical" evidence="6">
    <location>
        <begin position="303"/>
        <end position="325"/>
    </location>
</feature>
<keyword evidence="3 6" id="KW-0812">Transmembrane</keyword>
<dbReference type="PROSITE" id="PS50850">
    <property type="entry name" value="MFS"/>
    <property type="match status" value="1"/>
</dbReference>
<feature type="transmembrane region" description="Helical" evidence="6">
    <location>
        <begin position="126"/>
        <end position="146"/>
    </location>
</feature>
<dbReference type="GO" id="GO:0022857">
    <property type="term" value="F:transmembrane transporter activity"/>
    <property type="evidence" value="ECO:0007669"/>
    <property type="project" value="InterPro"/>
</dbReference>
<keyword evidence="5 6" id="KW-0472">Membrane</keyword>
<feature type="transmembrane region" description="Helical" evidence="6">
    <location>
        <begin position="264"/>
        <end position="283"/>
    </location>
</feature>
<evidence type="ECO:0000313" key="8">
    <source>
        <dbReference type="EMBL" id="CAF9922437.1"/>
    </source>
</evidence>
<feature type="transmembrane region" description="Helical" evidence="6">
    <location>
        <begin position="28"/>
        <end position="49"/>
    </location>
</feature>
<dbReference type="PANTHER" id="PTHR23502:SF74">
    <property type="entry name" value="MAJOR FACILITATOR SUPERFAMILY (MFS) PROFILE DOMAIN-CONTAINING PROTEIN"/>
    <property type="match status" value="1"/>
</dbReference>
<evidence type="ECO:0000256" key="1">
    <source>
        <dbReference type="ARBA" id="ARBA00004141"/>
    </source>
</evidence>
<dbReference type="Pfam" id="PF07690">
    <property type="entry name" value="MFS_1"/>
    <property type="match status" value="1"/>
</dbReference>
<feature type="transmembrane region" description="Helical" evidence="6">
    <location>
        <begin position="158"/>
        <end position="182"/>
    </location>
</feature>
<evidence type="ECO:0000256" key="4">
    <source>
        <dbReference type="ARBA" id="ARBA00022989"/>
    </source>
</evidence>
<feature type="transmembrane region" description="Helical" evidence="6">
    <location>
        <begin position="376"/>
        <end position="397"/>
    </location>
</feature>
<dbReference type="InterPro" id="IPR020846">
    <property type="entry name" value="MFS_dom"/>
</dbReference>
<evidence type="ECO:0000259" key="7">
    <source>
        <dbReference type="PROSITE" id="PS50850"/>
    </source>
</evidence>
<name>A0A8H3FBX0_9LECA</name>
<feature type="transmembrane region" description="Helical" evidence="6">
    <location>
        <begin position="345"/>
        <end position="364"/>
    </location>
</feature>
<protein>
    <recommendedName>
        <fullName evidence="7">Major facilitator superfamily (MFS) profile domain-containing protein</fullName>
    </recommendedName>
</protein>
<feature type="transmembrane region" description="Helical" evidence="6">
    <location>
        <begin position="188"/>
        <end position="208"/>
    </location>
</feature>
<dbReference type="Proteomes" id="UP000664169">
    <property type="component" value="Unassembled WGS sequence"/>
</dbReference>
<evidence type="ECO:0000256" key="2">
    <source>
        <dbReference type="ARBA" id="ARBA00008335"/>
    </source>
</evidence>
<keyword evidence="4 6" id="KW-1133">Transmembrane helix</keyword>
<feature type="transmembrane region" description="Helical" evidence="6">
    <location>
        <begin position="99"/>
        <end position="120"/>
    </location>
</feature>
<proteinExistence type="inferred from homology"/>
<dbReference type="FunFam" id="1.20.1250.20:FF:000082">
    <property type="entry name" value="MFS multidrug transporter, putative"/>
    <property type="match status" value="1"/>
</dbReference>
<dbReference type="SUPFAM" id="SSF103473">
    <property type="entry name" value="MFS general substrate transporter"/>
    <property type="match status" value="1"/>
</dbReference>